<dbReference type="EMBL" id="FULE01000029">
    <property type="protein sequence ID" value="SJN56953.1"/>
    <property type="molecule type" value="Genomic_DNA"/>
</dbReference>
<gene>
    <name evidence="1" type="ORF">VR7878_02041</name>
</gene>
<proteinExistence type="predicted"/>
<dbReference type="STRING" id="1123498.VR7878_02041"/>
<dbReference type="AlphaFoldDB" id="A0A1R4LKG0"/>
<organism evidence="1 2">
    <name type="scientific">Vibrio ruber (strain DSM 16370 / JCM 11486 / BCRC 17186 / CECT 7878 / LMG 23124 / VR1)</name>
    <dbReference type="NCBI Taxonomy" id="1123498"/>
    <lineage>
        <taxon>Bacteria</taxon>
        <taxon>Pseudomonadati</taxon>
        <taxon>Pseudomonadota</taxon>
        <taxon>Gammaproteobacteria</taxon>
        <taxon>Vibrionales</taxon>
        <taxon>Vibrionaceae</taxon>
        <taxon>Vibrio</taxon>
    </lineage>
</organism>
<dbReference type="RefSeq" id="WP_077335913.1">
    <property type="nucleotide sequence ID" value="NZ_FULE01000029.1"/>
</dbReference>
<evidence type="ECO:0000313" key="2">
    <source>
        <dbReference type="Proteomes" id="UP000188276"/>
    </source>
</evidence>
<accession>A0A1R4LKG0</accession>
<protein>
    <submittedName>
        <fullName evidence="1">Uncharacterized protein</fullName>
    </submittedName>
</protein>
<dbReference type="Proteomes" id="UP000188276">
    <property type="component" value="Unassembled WGS sequence"/>
</dbReference>
<dbReference type="OrthoDB" id="5864210at2"/>
<evidence type="ECO:0000313" key="1">
    <source>
        <dbReference type="EMBL" id="SJN56953.1"/>
    </source>
</evidence>
<sequence>MNSEILQLEFPSQLYERIEASLIQQLLGNDIVVKNYDEYRTMTIEALTLLIEFRYGRAGNRNERGQYCHGFHIRIHCLLPRSAERAFLQVLDSIAVIERFIDRNCWGVDIRQIDMPEFLRTEPSELQYQLEQVIGRAVSWRQNLYLGEPLIQPDEARGGIAWAVNPEHLDDADEYQPLEVKYASGN</sequence>
<name>A0A1R4LKG0_VIBR1</name>
<keyword evidence="2" id="KW-1185">Reference proteome</keyword>
<reference evidence="2" key="1">
    <citation type="submission" date="2017-02" db="EMBL/GenBank/DDBJ databases">
        <authorList>
            <person name="Rodrigo-Torres L."/>
            <person name="Arahal R.D."/>
            <person name="Lucena T."/>
        </authorList>
    </citation>
    <scope>NUCLEOTIDE SEQUENCE [LARGE SCALE GENOMIC DNA]</scope>
    <source>
        <strain evidence="2">CECT 7878</strain>
    </source>
</reference>